<protein>
    <recommendedName>
        <fullName evidence="3">RING-type E3 ubiquitin transferase</fullName>
        <ecNumber evidence="3">2.3.2.27</ecNumber>
    </recommendedName>
</protein>
<dbReference type="OrthoDB" id="10064100at2759"/>
<dbReference type="InterPro" id="IPR016024">
    <property type="entry name" value="ARM-type_fold"/>
</dbReference>
<proteinExistence type="predicted"/>
<dbReference type="Pfam" id="PF25598">
    <property type="entry name" value="ARM_PUB"/>
    <property type="match status" value="1"/>
</dbReference>
<dbReference type="GO" id="GO:0061630">
    <property type="term" value="F:ubiquitin protein ligase activity"/>
    <property type="evidence" value="ECO:0007669"/>
    <property type="project" value="UniProtKB-EC"/>
</dbReference>
<evidence type="ECO:0000256" key="5">
    <source>
        <dbReference type="ARBA" id="ARBA00022737"/>
    </source>
</evidence>
<comment type="pathway">
    <text evidence="2">Protein modification; protein ubiquitination.</text>
</comment>
<keyword evidence="8" id="KW-0812">Transmembrane</keyword>
<dbReference type="FunFam" id="3.30.40.10:FF:000442">
    <property type="entry name" value="RING-type E3 ubiquitin transferase"/>
    <property type="match status" value="1"/>
</dbReference>
<comment type="caution">
    <text evidence="10">The sequence shown here is derived from an EMBL/GenBank/DDBJ whole genome shotgun (WGS) entry which is preliminary data.</text>
</comment>
<dbReference type="AlphaFoldDB" id="S8D3K1"/>
<reference evidence="10 11" key="1">
    <citation type="journal article" date="2013" name="BMC Genomics">
        <title>The miniature genome of a carnivorous plant Genlisea aurea contains a low number of genes and short non-coding sequences.</title>
        <authorList>
            <person name="Leushkin E.V."/>
            <person name="Sutormin R.A."/>
            <person name="Nabieva E.R."/>
            <person name="Penin A.A."/>
            <person name="Kondrashov A.S."/>
            <person name="Logacheva M.D."/>
        </authorList>
    </citation>
    <scope>NUCLEOTIDE SEQUENCE [LARGE SCALE GENOMIC DNA]</scope>
</reference>
<dbReference type="PANTHER" id="PTHR23315:SF307">
    <property type="entry name" value="U-BOX DOMAIN-CONTAINING PROTEIN 19"/>
    <property type="match status" value="1"/>
</dbReference>
<organism evidence="10 11">
    <name type="scientific">Genlisea aurea</name>
    <dbReference type="NCBI Taxonomy" id="192259"/>
    <lineage>
        <taxon>Eukaryota</taxon>
        <taxon>Viridiplantae</taxon>
        <taxon>Streptophyta</taxon>
        <taxon>Embryophyta</taxon>
        <taxon>Tracheophyta</taxon>
        <taxon>Spermatophyta</taxon>
        <taxon>Magnoliopsida</taxon>
        <taxon>eudicotyledons</taxon>
        <taxon>Gunneridae</taxon>
        <taxon>Pentapetalae</taxon>
        <taxon>asterids</taxon>
        <taxon>lamiids</taxon>
        <taxon>Lamiales</taxon>
        <taxon>Lentibulariaceae</taxon>
        <taxon>Genlisea</taxon>
    </lineage>
</organism>
<evidence type="ECO:0000256" key="7">
    <source>
        <dbReference type="PROSITE-ProRule" id="PRU00259"/>
    </source>
</evidence>
<evidence type="ECO:0000313" key="10">
    <source>
        <dbReference type="EMBL" id="EPS71976.1"/>
    </source>
</evidence>
<keyword evidence="8" id="KW-1133">Transmembrane helix</keyword>
<evidence type="ECO:0000256" key="2">
    <source>
        <dbReference type="ARBA" id="ARBA00004906"/>
    </source>
</evidence>
<keyword evidence="4" id="KW-0808">Transferase</keyword>
<dbReference type="Proteomes" id="UP000015453">
    <property type="component" value="Unassembled WGS sequence"/>
</dbReference>
<feature type="repeat" description="ARM" evidence="7">
    <location>
        <begin position="426"/>
        <end position="468"/>
    </location>
</feature>
<feature type="domain" description="U-box" evidence="9">
    <location>
        <begin position="279"/>
        <end position="353"/>
    </location>
</feature>
<comment type="catalytic activity">
    <reaction evidence="1">
        <text>S-ubiquitinyl-[E2 ubiquitin-conjugating enzyme]-L-cysteine + [acceptor protein]-L-lysine = [E2 ubiquitin-conjugating enzyme]-L-cysteine + N(6)-ubiquitinyl-[acceptor protein]-L-lysine.</text>
        <dbReference type="EC" id="2.3.2.27"/>
    </reaction>
</comment>
<evidence type="ECO:0000256" key="4">
    <source>
        <dbReference type="ARBA" id="ARBA00022679"/>
    </source>
</evidence>
<evidence type="ECO:0000256" key="1">
    <source>
        <dbReference type="ARBA" id="ARBA00000900"/>
    </source>
</evidence>
<keyword evidence="8" id="KW-0472">Membrane</keyword>
<dbReference type="EMBL" id="AUSU01001029">
    <property type="protein sequence ID" value="EPS71976.1"/>
    <property type="molecule type" value="Genomic_DNA"/>
</dbReference>
<dbReference type="InterPro" id="IPR003613">
    <property type="entry name" value="Ubox_domain"/>
</dbReference>
<gene>
    <name evidence="10" type="ORF">M569_02773</name>
</gene>
<keyword evidence="11" id="KW-1185">Reference proteome</keyword>
<keyword evidence="6" id="KW-0833">Ubl conjugation pathway</keyword>
<dbReference type="InterPro" id="IPR011989">
    <property type="entry name" value="ARM-like"/>
</dbReference>
<dbReference type="InterPro" id="IPR045210">
    <property type="entry name" value="RING-Ubox_PUB"/>
</dbReference>
<dbReference type="Gene3D" id="1.25.10.10">
    <property type="entry name" value="Leucine-rich Repeat Variant"/>
    <property type="match status" value="1"/>
</dbReference>
<accession>S8D3K1</accession>
<evidence type="ECO:0000256" key="6">
    <source>
        <dbReference type="ARBA" id="ARBA00022786"/>
    </source>
</evidence>
<dbReference type="PROSITE" id="PS51698">
    <property type="entry name" value="U_BOX"/>
    <property type="match status" value="1"/>
</dbReference>
<dbReference type="CDD" id="cd16664">
    <property type="entry name" value="RING-Ubox_PUB"/>
    <property type="match status" value="1"/>
</dbReference>
<dbReference type="PANTHER" id="PTHR23315">
    <property type="entry name" value="U BOX DOMAIN-CONTAINING"/>
    <property type="match status" value="1"/>
</dbReference>
<dbReference type="Gene3D" id="3.30.40.10">
    <property type="entry name" value="Zinc/RING finger domain, C3HC4 (zinc finger)"/>
    <property type="match status" value="1"/>
</dbReference>
<dbReference type="GO" id="GO:0016567">
    <property type="term" value="P:protein ubiquitination"/>
    <property type="evidence" value="ECO:0007669"/>
    <property type="project" value="UniProtKB-UniPathway"/>
</dbReference>
<dbReference type="PROSITE" id="PS50176">
    <property type="entry name" value="ARM_REPEAT"/>
    <property type="match status" value="1"/>
</dbReference>
<dbReference type="SMART" id="SM00504">
    <property type="entry name" value="Ubox"/>
    <property type="match status" value="1"/>
</dbReference>
<feature type="transmembrane region" description="Helical" evidence="8">
    <location>
        <begin position="24"/>
        <end position="43"/>
    </location>
</feature>
<sequence>MKRNSDDTIRRLFNFPAIRPCESVSFSTLLSSLINLGVAIVGFKSRKFFTNKRKAKNSIRLIQGVVIFLQEIRPLNGPSSLVVLCLSELHYLFQKLKFLLEDCTRDDSRLWVISKSDVVATHFHVLMRAIGVALDVLPSSSLDVADEAKELAEFVKKQSRKSVFEVEEDDNRIRRKMLEILHQFEDGITPESSELKRVLEYLGIRSWNDCYMEFKFLNSEEFSSSDSETKDLDLLNSLMAFIAYCRCTLFAAVENTRNPVSQQCDEELLIREREMITSLNPDDFRCPISLDFMTDPVAISSGHTYDRSSILKWFRCGNHTCPKTGERLHCLSLVPNLVLKRLTKLYCHENRIPFPEPGRGGRKREQSDAPVVSYGLTANNAMKLVSSFLVSKLVDGTMEEQLKSAYEIYLLTKTSGFNRSCLVEADAIPPLLNLVSAACPEIQKNAVASVLNLSKYSGTRAIVVENGGLEKVVKALNEGLTIKARQHAAGIIFYLASVEDNRRTIGRIPSAIPGLMILLREGSDRGKKNALVTIFGLLLSPENHWRMLSAGLVLLLVDTLRSSRRDDLTADCLAVLASLGDKPDGATAIFTAGALPFTMEIMGSSNSRGPREYGVSLLLALCNNNEKDVVPVLAKNNSLMGSLYTVLVDGSPWARKKASSLIRILQTHDEKSSMESTLPQENLVHAW</sequence>
<dbReference type="InterPro" id="IPR058678">
    <property type="entry name" value="ARM_PUB"/>
</dbReference>
<evidence type="ECO:0000256" key="8">
    <source>
        <dbReference type="SAM" id="Phobius"/>
    </source>
</evidence>
<dbReference type="InterPro" id="IPR000225">
    <property type="entry name" value="Armadillo"/>
</dbReference>
<evidence type="ECO:0000256" key="3">
    <source>
        <dbReference type="ARBA" id="ARBA00012483"/>
    </source>
</evidence>
<dbReference type="SUPFAM" id="SSF57850">
    <property type="entry name" value="RING/U-box"/>
    <property type="match status" value="1"/>
</dbReference>
<dbReference type="SUPFAM" id="SSF48371">
    <property type="entry name" value="ARM repeat"/>
    <property type="match status" value="1"/>
</dbReference>
<keyword evidence="5" id="KW-0677">Repeat</keyword>
<dbReference type="SMART" id="SM00185">
    <property type="entry name" value="ARM"/>
    <property type="match status" value="3"/>
</dbReference>
<dbReference type="InterPro" id="IPR013083">
    <property type="entry name" value="Znf_RING/FYVE/PHD"/>
</dbReference>
<dbReference type="UniPathway" id="UPA00143"/>
<evidence type="ECO:0000313" key="11">
    <source>
        <dbReference type="Proteomes" id="UP000015453"/>
    </source>
</evidence>
<evidence type="ECO:0000259" key="9">
    <source>
        <dbReference type="PROSITE" id="PS51698"/>
    </source>
</evidence>
<dbReference type="EC" id="2.3.2.27" evidence="3"/>
<dbReference type="Pfam" id="PF04564">
    <property type="entry name" value="U-box"/>
    <property type="match status" value="1"/>
</dbReference>
<name>S8D3K1_9LAMI</name>